<proteinExistence type="predicted"/>
<accession>A0A6L3B2H6</accession>
<dbReference type="EMBL" id="QOKV01000004">
    <property type="protein sequence ID" value="KAA0686613.1"/>
    <property type="molecule type" value="Genomic_DNA"/>
</dbReference>
<evidence type="ECO:0000313" key="2">
    <source>
        <dbReference type="Proteomes" id="UP000476837"/>
    </source>
</evidence>
<dbReference type="Proteomes" id="UP000476837">
    <property type="component" value="Unassembled WGS sequence"/>
</dbReference>
<dbReference type="AlphaFoldDB" id="A0A6L3B2H6"/>
<name>A0A6L3B2H6_AZOBR</name>
<evidence type="ECO:0000313" key="1">
    <source>
        <dbReference type="EMBL" id="KAA0686613.1"/>
    </source>
</evidence>
<organism evidence="1 2">
    <name type="scientific">Azospirillum brasilense</name>
    <dbReference type="NCBI Taxonomy" id="192"/>
    <lineage>
        <taxon>Bacteria</taxon>
        <taxon>Pseudomonadati</taxon>
        <taxon>Pseudomonadota</taxon>
        <taxon>Alphaproteobacteria</taxon>
        <taxon>Rhodospirillales</taxon>
        <taxon>Azospirillaceae</taxon>
        <taxon>Azospirillum</taxon>
    </lineage>
</organism>
<gene>
    <name evidence="1" type="ORF">DS837_09135</name>
</gene>
<protein>
    <submittedName>
        <fullName evidence="1">Uncharacterized protein</fullName>
    </submittedName>
</protein>
<comment type="caution">
    <text evidence="1">The sequence shown here is derived from an EMBL/GenBank/DDBJ whole genome shotgun (WGS) entry which is preliminary data.</text>
</comment>
<sequence>MLITVADLPLDVYGALLDAGAAAARAGHPDAPPHPRGSREAHAWAAGWRGWHRDQAAARVWQAWRR</sequence>
<dbReference type="RefSeq" id="WP_149164470.1">
    <property type="nucleotide sequence ID" value="NZ_QOKV01000004.1"/>
</dbReference>
<reference evidence="1 2" key="1">
    <citation type="submission" date="2018-07" db="EMBL/GenBank/DDBJ databases">
        <title>Genome sequence of Roseomonas fauriae ATCC 49958.</title>
        <authorList>
            <person name="Sant'Anna F.H."/>
            <person name="Baldani J.I."/>
            <person name="Zilli J.E."/>
            <person name="Reis V.M."/>
            <person name="Hartmann A."/>
            <person name="Cruz L."/>
            <person name="de Souza E.M."/>
            <person name="de Oliveira Pedrosa F."/>
            <person name="Passaglia L.M.P."/>
        </authorList>
    </citation>
    <scope>NUCLEOTIDE SEQUENCE [LARGE SCALE GENOMIC DNA]</scope>
    <source>
        <strain evidence="1 2">ATCC 49958</strain>
    </source>
</reference>